<proteinExistence type="predicted"/>
<evidence type="ECO:0008006" key="5">
    <source>
        <dbReference type="Google" id="ProtNLM"/>
    </source>
</evidence>
<evidence type="ECO:0000256" key="2">
    <source>
        <dbReference type="SAM" id="SignalP"/>
    </source>
</evidence>
<evidence type="ECO:0000256" key="1">
    <source>
        <dbReference type="SAM" id="MobiDB-lite"/>
    </source>
</evidence>
<organism evidence="3 4">
    <name type="scientific">Thalassiosira oceanica</name>
    <name type="common">Marine diatom</name>
    <dbReference type="NCBI Taxonomy" id="159749"/>
    <lineage>
        <taxon>Eukaryota</taxon>
        <taxon>Sar</taxon>
        <taxon>Stramenopiles</taxon>
        <taxon>Ochrophyta</taxon>
        <taxon>Bacillariophyta</taxon>
        <taxon>Coscinodiscophyceae</taxon>
        <taxon>Thalassiosirophycidae</taxon>
        <taxon>Thalassiosirales</taxon>
        <taxon>Thalassiosiraceae</taxon>
        <taxon>Thalassiosira</taxon>
    </lineage>
</organism>
<feature type="compositionally biased region" description="Polar residues" evidence="1">
    <location>
        <begin position="159"/>
        <end position="169"/>
    </location>
</feature>
<dbReference type="AlphaFoldDB" id="K0R422"/>
<protein>
    <recommendedName>
        <fullName evidence="5">RxLR effector protein</fullName>
    </recommendedName>
</protein>
<sequence>MRKILALFVAIVAASASALEFGGGKRQIAKPEGDLEEEGLVEVKKSPVCATTATSARDAVLAATTPTATAVTTTVTLPIPRIAPSPTRGAGGSTEMMTIGGGLSTPRIAHATRARVARQRAGTLAMLITKPTARAARPRAVVIIVTHLLSHEMAHDSSPRLSLRQSTPRNRLLMQIS</sequence>
<keyword evidence="4" id="KW-1185">Reference proteome</keyword>
<feature type="region of interest" description="Disordered" evidence="1">
    <location>
        <begin position="155"/>
        <end position="177"/>
    </location>
</feature>
<dbReference type="Proteomes" id="UP000266841">
    <property type="component" value="Unassembled WGS sequence"/>
</dbReference>
<dbReference type="EMBL" id="AGNL01046667">
    <property type="protein sequence ID" value="EJK47743.1"/>
    <property type="molecule type" value="Genomic_DNA"/>
</dbReference>
<name>K0R422_THAOC</name>
<gene>
    <name evidence="3" type="ORF">THAOC_33521</name>
</gene>
<keyword evidence="2" id="KW-0732">Signal</keyword>
<reference evidence="3 4" key="1">
    <citation type="journal article" date="2012" name="Genome Biol.">
        <title>Genome and low-iron response of an oceanic diatom adapted to chronic iron limitation.</title>
        <authorList>
            <person name="Lommer M."/>
            <person name="Specht M."/>
            <person name="Roy A.S."/>
            <person name="Kraemer L."/>
            <person name="Andreson R."/>
            <person name="Gutowska M.A."/>
            <person name="Wolf J."/>
            <person name="Bergner S.V."/>
            <person name="Schilhabel M.B."/>
            <person name="Klostermeier U.C."/>
            <person name="Beiko R.G."/>
            <person name="Rosenstiel P."/>
            <person name="Hippler M."/>
            <person name="Laroche J."/>
        </authorList>
    </citation>
    <scope>NUCLEOTIDE SEQUENCE [LARGE SCALE GENOMIC DNA]</scope>
    <source>
        <strain evidence="3 4">CCMP1005</strain>
    </source>
</reference>
<feature type="chain" id="PRO_5003838854" description="RxLR effector protein" evidence="2">
    <location>
        <begin position="19"/>
        <end position="177"/>
    </location>
</feature>
<evidence type="ECO:0000313" key="3">
    <source>
        <dbReference type="EMBL" id="EJK47743.1"/>
    </source>
</evidence>
<evidence type="ECO:0000313" key="4">
    <source>
        <dbReference type="Proteomes" id="UP000266841"/>
    </source>
</evidence>
<comment type="caution">
    <text evidence="3">The sequence shown here is derived from an EMBL/GenBank/DDBJ whole genome shotgun (WGS) entry which is preliminary data.</text>
</comment>
<accession>K0R422</accession>
<feature type="signal peptide" evidence="2">
    <location>
        <begin position="1"/>
        <end position="18"/>
    </location>
</feature>